<dbReference type="PANTHER" id="PTHR10504">
    <property type="entry name" value="BACTERICIDAL PERMEABILITY-INCREASING BPI PROTEIN-RELATED"/>
    <property type="match status" value="1"/>
</dbReference>
<dbReference type="Ensembl" id="ENSPLOT00000003640.1">
    <property type="protein sequence ID" value="ENSPLOP00000003302.1"/>
    <property type="gene ID" value="ENSPLOG00000002390.1"/>
</dbReference>
<reference evidence="4" key="1">
    <citation type="journal article" date="2019" name="bioRxiv">
        <title>Long live the king: chromosome-level assembly of the lion (Panthera leo) using linked-read, Hi-C, and long read data.</title>
        <authorList>
            <person name="Armstrong E.E."/>
            <person name="Taylor R.W."/>
            <person name="Miller D.E."/>
            <person name="Kaelin C."/>
            <person name="Barsh G."/>
            <person name="Hadly E.A."/>
            <person name="Petrov D."/>
        </authorList>
    </citation>
    <scope>NUCLEOTIDE SEQUENCE [LARGE SCALE GENOMIC DNA]</scope>
</reference>
<keyword evidence="1" id="KW-1015">Disulfide bond</keyword>
<accession>A0A8C8WH29</accession>
<feature type="compositionally biased region" description="Low complexity" evidence="2">
    <location>
        <begin position="12"/>
        <end position="21"/>
    </location>
</feature>
<keyword evidence="1" id="KW-0732">Signal</keyword>
<keyword evidence="1" id="KW-0399">Innate immunity</keyword>
<evidence type="ECO:0000313" key="4">
    <source>
        <dbReference type="Ensembl" id="ENSPLOP00000003302.1"/>
    </source>
</evidence>
<keyword evidence="1" id="KW-0325">Glycoprotein</keyword>
<protein>
    <recommendedName>
        <fullName evidence="1">Bactericidal permeability-increasing protein</fullName>
        <shortName evidence="1">BPI</shortName>
    </recommendedName>
</protein>
<dbReference type="GeneTree" id="ENSGT00940000175704"/>
<organism evidence="4 5">
    <name type="scientific">Panthera leo</name>
    <name type="common">Lion</name>
    <dbReference type="NCBI Taxonomy" id="9689"/>
    <lineage>
        <taxon>Eukaryota</taxon>
        <taxon>Metazoa</taxon>
        <taxon>Chordata</taxon>
        <taxon>Craniata</taxon>
        <taxon>Vertebrata</taxon>
        <taxon>Euteleostomi</taxon>
        <taxon>Mammalia</taxon>
        <taxon>Eutheria</taxon>
        <taxon>Laurasiatheria</taxon>
        <taxon>Carnivora</taxon>
        <taxon>Feliformia</taxon>
        <taxon>Felidae</taxon>
        <taxon>Pantherinae</taxon>
        <taxon>Panthera</taxon>
    </lineage>
</organism>
<reference evidence="4" key="3">
    <citation type="submission" date="2025-09" db="UniProtKB">
        <authorList>
            <consortium name="Ensembl"/>
        </authorList>
    </citation>
    <scope>IDENTIFICATION</scope>
</reference>
<dbReference type="GO" id="GO:0001530">
    <property type="term" value="F:lipopolysaccharide binding"/>
    <property type="evidence" value="ECO:0007669"/>
    <property type="project" value="TreeGrafter"/>
</dbReference>
<keyword evidence="1" id="KW-0929">Antimicrobial</keyword>
<comment type="function">
    <text evidence="1">The cytotoxic action of BPI is limited to many species of Gram-negative bacteria; this specificity may be explained by a strong affinity of the very basic N-terminal half for the negatively charged lipopolysaccharides that are unique to the Gram-negative bacterial outer envelope.</text>
</comment>
<keyword evidence="5" id="KW-1185">Reference proteome</keyword>
<feature type="region of interest" description="Disordered" evidence="2">
    <location>
        <begin position="9"/>
        <end position="37"/>
    </location>
</feature>
<sequence length="237" mass="25870">MEVFITREVWQEGSSGSTGQESLEEEEGGGCGPTSATLRPEINLKRFHRRLSPRLKLLKTGLAQSLELSPSSLPAGSVPPLAPGFISTSVLLSPSIREAPTERAWPTSAQDAAENWMMARPSSVVLALLLLAEVSGFAEGASNPGFVARITRKGLEYGKGVATLKKELSTIKLPDFSGSFKVGWIKSVSYEFYRLKIHRFELRNSDLRLRPTQGITASLSNNYVAVSGNWKVKKAFM</sequence>
<dbReference type="GO" id="GO:0031663">
    <property type="term" value="P:lipopolysaccharide-mediated signaling pathway"/>
    <property type="evidence" value="ECO:0007669"/>
    <property type="project" value="TreeGrafter"/>
</dbReference>
<feature type="domain" description="Lipid-binding serum glycoprotein N-terminal" evidence="3">
    <location>
        <begin position="154"/>
        <end position="237"/>
    </location>
</feature>
<keyword evidence="1" id="KW-0044">Antibiotic</keyword>
<dbReference type="Pfam" id="PF01273">
    <property type="entry name" value="LBP_BPI_CETP"/>
    <property type="match status" value="1"/>
</dbReference>
<comment type="subunit">
    <text evidence="1">Monomer. Homodimer; disulfide-linked.</text>
</comment>
<evidence type="ECO:0000313" key="5">
    <source>
        <dbReference type="Proteomes" id="UP000694399"/>
    </source>
</evidence>
<reference evidence="4" key="2">
    <citation type="submission" date="2025-08" db="UniProtKB">
        <authorList>
            <consortium name="Ensembl"/>
        </authorList>
    </citation>
    <scope>IDENTIFICATION</scope>
</reference>
<keyword evidence="1" id="KW-0964">Secreted</keyword>
<dbReference type="Proteomes" id="UP000694399">
    <property type="component" value="Chromosome B1"/>
</dbReference>
<dbReference type="InterPro" id="IPR017943">
    <property type="entry name" value="Bactericidal_perm-incr_a/b_dom"/>
</dbReference>
<comment type="domain">
    <text evidence="1">The N-terminal region may be exposed to the interior of the granule, whereas the C-terminal portion may be embedded in the membrane. During phagocytosis and degranulation, proteases may be released and activated and cleave BPI at the junction of the N- and C-terminal portions of the molecule, providing controlled release of the N-terminal antibacterial fragment when bacteria are ingested.</text>
</comment>
<dbReference type="InterPro" id="IPR032942">
    <property type="entry name" value="BPI/LBP/Plunc"/>
</dbReference>
<dbReference type="SUPFAM" id="SSF55394">
    <property type="entry name" value="Bactericidal permeability-increasing protein, BPI"/>
    <property type="match status" value="1"/>
</dbReference>
<dbReference type="InterPro" id="IPR017942">
    <property type="entry name" value="Lipid-bd_serum_glycop_N"/>
</dbReference>
<name>A0A8C8WH29_PANLE</name>
<keyword evidence="1" id="KW-0391">Immunity</keyword>
<comment type="domain">
    <text evidence="1">The N- and C-terminal barrels adopt an identical fold despite having only 13% of conserved residues.</text>
</comment>
<evidence type="ECO:0000256" key="1">
    <source>
        <dbReference type="RuleBase" id="RU369039"/>
    </source>
</evidence>
<dbReference type="Gene3D" id="3.15.10.10">
    <property type="entry name" value="Bactericidal permeability-increasing protein, domain 1"/>
    <property type="match status" value="1"/>
</dbReference>
<evidence type="ECO:0000256" key="2">
    <source>
        <dbReference type="SAM" id="MobiDB-lite"/>
    </source>
</evidence>
<proteinExistence type="predicted"/>
<dbReference type="GO" id="GO:0006953">
    <property type="term" value="P:acute-phase response"/>
    <property type="evidence" value="ECO:0007669"/>
    <property type="project" value="TreeGrafter"/>
</dbReference>
<dbReference type="GO" id="GO:0050830">
    <property type="term" value="P:defense response to Gram-positive bacterium"/>
    <property type="evidence" value="ECO:0007669"/>
    <property type="project" value="TreeGrafter"/>
</dbReference>
<dbReference type="GO" id="GO:0043032">
    <property type="term" value="P:positive regulation of macrophage activation"/>
    <property type="evidence" value="ECO:0007669"/>
    <property type="project" value="TreeGrafter"/>
</dbReference>
<dbReference type="GO" id="GO:0005615">
    <property type="term" value="C:extracellular space"/>
    <property type="evidence" value="ECO:0007669"/>
    <property type="project" value="UniProtKB-UniRule"/>
</dbReference>
<dbReference type="AlphaFoldDB" id="A0A8C8WH29"/>
<dbReference type="GO" id="GO:0050829">
    <property type="term" value="P:defense response to Gram-negative bacterium"/>
    <property type="evidence" value="ECO:0007669"/>
    <property type="project" value="UniProtKB-UniRule"/>
</dbReference>
<dbReference type="GO" id="GO:0045087">
    <property type="term" value="P:innate immune response"/>
    <property type="evidence" value="ECO:0007669"/>
    <property type="project" value="UniProtKB-UniRule"/>
</dbReference>
<dbReference type="PANTHER" id="PTHR10504:SF76">
    <property type="entry name" value="BACTERICIDAL PERMEABILITY-INCREASING PROTEIN"/>
    <property type="match status" value="1"/>
</dbReference>
<comment type="subcellular location">
    <subcellularLocation>
        <location evidence="1">Secreted</location>
    </subcellularLocation>
</comment>
<dbReference type="GO" id="GO:0002281">
    <property type="term" value="P:macrophage activation involved in immune response"/>
    <property type="evidence" value="ECO:0007669"/>
    <property type="project" value="TreeGrafter"/>
</dbReference>
<evidence type="ECO:0000259" key="3">
    <source>
        <dbReference type="Pfam" id="PF01273"/>
    </source>
</evidence>